<feature type="non-terminal residue" evidence="1">
    <location>
        <position position="55"/>
    </location>
</feature>
<evidence type="ECO:0000313" key="1">
    <source>
        <dbReference type="EMBL" id="KPM11859.1"/>
    </source>
</evidence>
<dbReference type="AlphaFoldDB" id="A0A132ALY6"/>
<proteinExistence type="predicted"/>
<evidence type="ECO:0000313" key="2">
    <source>
        <dbReference type="Proteomes" id="UP000616769"/>
    </source>
</evidence>
<sequence>MSFKNHCALLKPQILQDPKDHPTTPPGCRPELGALSSPLTISSLEQTAPGAHGAT</sequence>
<name>A0A132ALY6_SARSC</name>
<dbReference type="Proteomes" id="UP000616769">
    <property type="component" value="Unassembled WGS sequence"/>
</dbReference>
<accession>A0A132ALY6</accession>
<organism evidence="1 2">
    <name type="scientific">Sarcoptes scabiei</name>
    <name type="common">Itch mite</name>
    <name type="synonym">Acarus scabiei</name>
    <dbReference type="NCBI Taxonomy" id="52283"/>
    <lineage>
        <taxon>Eukaryota</taxon>
        <taxon>Metazoa</taxon>
        <taxon>Ecdysozoa</taxon>
        <taxon>Arthropoda</taxon>
        <taxon>Chelicerata</taxon>
        <taxon>Arachnida</taxon>
        <taxon>Acari</taxon>
        <taxon>Acariformes</taxon>
        <taxon>Sarcoptiformes</taxon>
        <taxon>Astigmata</taxon>
        <taxon>Psoroptidia</taxon>
        <taxon>Sarcoptoidea</taxon>
        <taxon>Sarcoptidae</taxon>
        <taxon>Sarcoptinae</taxon>
        <taxon>Sarcoptes</taxon>
    </lineage>
</organism>
<comment type="caution">
    <text evidence="1">The sequence shown here is derived from an EMBL/GenBank/DDBJ whole genome shotgun (WGS) entry which is preliminary data.</text>
</comment>
<dbReference type="VEuPathDB" id="VectorBase:SSCA003820"/>
<dbReference type="EMBL" id="JXLN01018136">
    <property type="protein sequence ID" value="KPM11859.1"/>
    <property type="molecule type" value="Genomic_DNA"/>
</dbReference>
<reference evidence="1 2" key="1">
    <citation type="journal article" date="2015" name="Parasit. Vectors">
        <title>Draft genome of the scabies mite.</title>
        <authorList>
            <person name="Rider S.D.Jr."/>
            <person name="Morgan M.S."/>
            <person name="Arlian L.G."/>
        </authorList>
    </citation>
    <scope>NUCLEOTIDE SEQUENCE [LARGE SCALE GENOMIC DNA]</scope>
    <source>
        <strain evidence="1">Arlian Lab</strain>
    </source>
</reference>
<gene>
    <name evidence="1" type="ORF">QR98_0104360</name>
</gene>
<protein>
    <submittedName>
        <fullName evidence="1">Uncharacterized protein</fullName>
    </submittedName>
</protein>